<dbReference type="Proteomes" id="UP000192434">
    <property type="component" value="Unassembled WGS sequence"/>
</dbReference>
<proteinExistence type="predicted"/>
<dbReference type="AlphaFoldDB" id="A0A1X0JE30"/>
<reference evidence="1 2" key="1">
    <citation type="submission" date="2016-12" db="EMBL/GenBank/DDBJ databases">
        <title>The new phylogeny of genus Mycobacterium.</title>
        <authorList>
            <person name="Tortoli E."/>
            <person name="Trovato A."/>
            <person name="Cirillo D.M."/>
        </authorList>
    </citation>
    <scope>NUCLEOTIDE SEQUENCE [LARGE SCALE GENOMIC DNA]</scope>
    <source>
        <strain evidence="1 2">CCUG 66554</strain>
    </source>
</reference>
<dbReference type="EMBL" id="MVII01000001">
    <property type="protein sequence ID" value="ORB60756.1"/>
    <property type="molecule type" value="Genomic_DNA"/>
</dbReference>
<name>A0A1X0JE30_9MYCO</name>
<evidence type="ECO:0000313" key="2">
    <source>
        <dbReference type="Proteomes" id="UP000192434"/>
    </source>
</evidence>
<protein>
    <submittedName>
        <fullName evidence="1">Uncharacterized protein</fullName>
    </submittedName>
</protein>
<accession>A0A1X0JE30</accession>
<evidence type="ECO:0000313" key="1">
    <source>
        <dbReference type="EMBL" id="ORB60756.1"/>
    </source>
</evidence>
<dbReference type="OrthoDB" id="9934829at2"/>
<sequence length="59" mass="5972">MAVVDAGPGDDSTVGFCDPPHATADSAMTPTTTCSTGLGQRFGDMVDHVIRNGYGDGVV</sequence>
<gene>
    <name evidence="1" type="ORF">BST43_00450</name>
</gene>
<comment type="caution">
    <text evidence="1">The sequence shown here is derived from an EMBL/GenBank/DDBJ whole genome shotgun (WGS) entry which is preliminary data.</text>
</comment>
<organism evidence="1 2">
    <name type="scientific">Mycobacteroides saopaulense</name>
    <dbReference type="NCBI Taxonomy" id="1578165"/>
    <lineage>
        <taxon>Bacteria</taxon>
        <taxon>Bacillati</taxon>
        <taxon>Actinomycetota</taxon>
        <taxon>Actinomycetes</taxon>
        <taxon>Mycobacteriales</taxon>
        <taxon>Mycobacteriaceae</taxon>
        <taxon>Mycobacteroides</taxon>
    </lineage>
</organism>